<name>A0AAD2FFC5_9STRA</name>
<feature type="compositionally biased region" description="Pro residues" evidence="1">
    <location>
        <begin position="634"/>
        <end position="649"/>
    </location>
</feature>
<evidence type="ECO:0000313" key="3">
    <source>
        <dbReference type="Proteomes" id="UP001295423"/>
    </source>
</evidence>
<dbReference type="InterPro" id="IPR043136">
    <property type="entry name" value="B30.2/SPRY_sf"/>
</dbReference>
<keyword evidence="3" id="KW-1185">Reference proteome</keyword>
<evidence type="ECO:0000256" key="1">
    <source>
        <dbReference type="SAM" id="MobiDB-lite"/>
    </source>
</evidence>
<protein>
    <submittedName>
        <fullName evidence="2">Uncharacterized protein</fullName>
    </submittedName>
</protein>
<reference evidence="2" key="1">
    <citation type="submission" date="2023-08" db="EMBL/GenBank/DDBJ databases">
        <authorList>
            <person name="Audoor S."/>
            <person name="Bilcke G."/>
        </authorList>
    </citation>
    <scope>NUCLEOTIDE SEQUENCE</scope>
</reference>
<organism evidence="2 3">
    <name type="scientific">Cylindrotheca closterium</name>
    <dbReference type="NCBI Taxonomy" id="2856"/>
    <lineage>
        <taxon>Eukaryota</taxon>
        <taxon>Sar</taxon>
        <taxon>Stramenopiles</taxon>
        <taxon>Ochrophyta</taxon>
        <taxon>Bacillariophyta</taxon>
        <taxon>Bacillariophyceae</taxon>
        <taxon>Bacillariophycidae</taxon>
        <taxon>Bacillariales</taxon>
        <taxon>Bacillariaceae</taxon>
        <taxon>Cylindrotheca</taxon>
    </lineage>
</organism>
<dbReference type="EMBL" id="CAKOGP040000001">
    <property type="protein sequence ID" value="CAJ1909345.1"/>
    <property type="molecule type" value="Genomic_DNA"/>
</dbReference>
<dbReference type="AlphaFoldDB" id="A0AAD2FFC5"/>
<evidence type="ECO:0000313" key="2">
    <source>
        <dbReference type="EMBL" id="CAJ1909345.1"/>
    </source>
</evidence>
<comment type="caution">
    <text evidence="2">The sequence shown here is derived from an EMBL/GenBank/DDBJ whole genome shotgun (WGS) entry which is preliminary data.</text>
</comment>
<feature type="region of interest" description="Disordered" evidence="1">
    <location>
        <begin position="48"/>
        <end position="71"/>
    </location>
</feature>
<accession>A0AAD2FFC5</accession>
<feature type="region of interest" description="Disordered" evidence="1">
    <location>
        <begin position="622"/>
        <end position="649"/>
    </location>
</feature>
<dbReference type="Gene3D" id="2.60.120.920">
    <property type="match status" value="1"/>
</dbReference>
<dbReference type="Proteomes" id="UP001295423">
    <property type="component" value="Unassembled WGS sequence"/>
</dbReference>
<sequence length="719" mass="76754">MSDHHHQNPIPTPHVPLHTQNILEEDRISRDIASFLSLSDVFTAHVTRRNKEESSSETNAPLGNSPPVLQSPSLFATTFKNQQDEEDHLLTAQGQDEAMLQNMRHAMTQEKLAAAIFSHPGSLRSFCREVLEEARNIVRTDSNSRNELLLIKQQRSENEPWILMLVDLVLQNVPLSVFLDLVEGSIEISLDTGFAIIHISSKVVNGCVTSLVDLLASTATAISQYHPLELVQIVVTRPFNAMGKTTEVVVGGIQSVATVAGSASSMALRNLSSKATPAGSKQSTQFLNTLVNGRVNTKLLNKLSSLNSTAPVVSYTEIADDTGGLSRHAKSRVQRMMHYEINLRPFVATVKLPQAGGDGGFGGPRQHSLSTSSVDTVGSQNSVVMEATAATITPPSPGSPFMCTPQSFPATPASRKRVLARGSRFADDVIFLVRDQLRVHNGLDSKDERTREMAKALAEGRRLAVFDADDASAGIDLTCGQHVATKVGNMLYGSTRSMVPILRNCFVYFEMTVLPRHGGTLIPQASMATLSIGLSTKEMPNNTLVGAWQGSVGLCTTGQLLTAGQWCSPVDPSATAYGDRATVGCLVCLDDGSAFETWDTVVVTAAVTFTVNGNIVSPPLSAQPFPSSSGEPLPASPPPPPIPPSISPPAAPPSFTLPLLVPAEEELYPTVTLHSPGVAVLSRFSAGDLVSTSRRAIGAPTGVTVYCVDGSVILNETDE</sequence>
<feature type="compositionally biased region" description="Polar residues" evidence="1">
    <location>
        <begin position="56"/>
        <end position="71"/>
    </location>
</feature>
<gene>
    <name evidence="2" type="ORF">CYCCA115_LOCUS539</name>
</gene>
<proteinExistence type="predicted"/>